<evidence type="ECO:0000313" key="1">
    <source>
        <dbReference type="EMBL" id="SVA15793.1"/>
    </source>
</evidence>
<organism evidence="1">
    <name type="scientific">marine metagenome</name>
    <dbReference type="NCBI Taxonomy" id="408172"/>
    <lineage>
        <taxon>unclassified sequences</taxon>
        <taxon>metagenomes</taxon>
        <taxon>ecological metagenomes</taxon>
    </lineage>
</organism>
<name>A0A381TP13_9ZZZZ</name>
<sequence length="132" mass="15774">MLPGTCALLAENLWNLFESYAANQSTYGVKRHLTDARNFAHYLAQKNPNRIFNVKAHKAVLKYEQTWINSELSIQFLKVRSFKHDISNYTAWLAKRGTTPIYSGKPRVCIWFRISRRYRVLYWELFPRFWPK</sequence>
<protein>
    <submittedName>
        <fullName evidence="1">Uncharacterized protein</fullName>
    </submittedName>
</protein>
<accession>A0A381TP13</accession>
<reference evidence="1" key="1">
    <citation type="submission" date="2018-05" db="EMBL/GenBank/DDBJ databases">
        <authorList>
            <person name="Lanie J.A."/>
            <person name="Ng W.-L."/>
            <person name="Kazmierczak K.M."/>
            <person name="Andrzejewski T.M."/>
            <person name="Davidsen T.M."/>
            <person name="Wayne K.J."/>
            <person name="Tettelin H."/>
            <person name="Glass J.I."/>
            <person name="Rusch D."/>
            <person name="Podicherti R."/>
            <person name="Tsui H.-C.T."/>
            <person name="Winkler M.E."/>
        </authorList>
    </citation>
    <scope>NUCLEOTIDE SEQUENCE</scope>
</reference>
<dbReference type="AlphaFoldDB" id="A0A381TP13"/>
<proteinExistence type="predicted"/>
<gene>
    <name evidence="1" type="ORF">METZ01_LOCUS68647</name>
</gene>
<dbReference type="EMBL" id="UINC01004637">
    <property type="protein sequence ID" value="SVA15793.1"/>
    <property type="molecule type" value="Genomic_DNA"/>
</dbReference>